<dbReference type="Proteomes" id="UP001054821">
    <property type="component" value="Chromosome 7"/>
</dbReference>
<keyword evidence="3" id="KW-1185">Reference proteome</keyword>
<evidence type="ECO:0000313" key="2">
    <source>
        <dbReference type="EMBL" id="KAI5316533.1"/>
    </source>
</evidence>
<feature type="region of interest" description="Disordered" evidence="1">
    <location>
        <begin position="302"/>
        <end position="361"/>
    </location>
</feature>
<dbReference type="AlphaFoldDB" id="A0AAD4V1B7"/>
<feature type="compositionally biased region" description="Polar residues" evidence="1">
    <location>
        <begin position="336"/>
        <end position="351"/>
    </location>
</feature>
<dbReference type="PANTHER" id="PTHR33018:SF31">
    <property type="entry name" value="TRANSPOSASE, PTTA_EN_SPM, PLANT"/>
    <property type="match status" value="1"/>
</dbReference>
<proteinExistence type="predicted"/>
<dbReference type="EMBL" id="JAJFAZ020000007">
    <property type="protein sequence ID" value="KAI5316533.1"/>
    <property type="molecule type" value="Genomic_DNA"/>
</dbReference>
<dbReference type="InterPro" id="IPR021109">
    <property type="entry name" value="Peptidase_aspartic_dom_sf"/>
</dbReference>
<sequence>MPNYGKFIKDILSKKRRLEDTEMVELTEECSAVIQSHLSPKRKDPGNFSIPWTIGTISFQRALCDLGSSINLMPLSVAKRIGLGEIKKTNISLQMADRSLTYPQGILEDVLVKVDKFIFPADFIVLDMEEDVDTPIILGHPFLITGRMIIDVEKGCLILRDADQEVEFKVFDATKYPIDSEYCVRLEAVDHVVRPQFMEDYPKDPLKASLVHDIKVGEEPHVLDMVNILETKAIPSTTAFAINKKRPSLSTILGDNHSKSWAGVFSCAVRFFVAKGFSVTMFIKFFVAEEKESRVVLSVKMVSQHQSKDSGSKKNGGKELGMVAPQEKSSKKMKFASTSAETEPTSQTTISDDSKSGRGMSTMPRVVKRKLQKLRPIVEYNKRGKEIGQAHSEMQSYIGVLASSRVPLVDLKWSQIPKDIKEQIWEAVDMAFVVGQGGKNSVLASAAKKWKDFNSTLTRHYILPYTNDREKLSQPPELYKFIEKAQWDAFVASRLSKDFESVHSQHAQIREKLEYNHRLSRKGYAGLEDQLEETMPGVEIDRSTLWKRARQDKHGNIPDPKVAEKAKLIDELQKQVPEGKVSVYGSNDVLTMALGPEHPGRVRGVGAGISPRQYFNLPKPQRMSFDDRLKDSLRVLLQEETKKMEAKAREEALRMEARTKQLVEAEREHFLTSCSGGDVRSLHFEDDTAKNGKHQQDEEKEEEKQDEKEKEYEEKHDDKVIEVGDYSNMEAPSSLKTLCRYVETTLLPEDKTLQFTIDKEVFGRERDTFLLPEDITQFAGMEEIGATMLAVYMRYLHDVLKQANICSMVGFIDPATVSANSGTIADRSRLVAARLQKTDGEQIFMMP</sequence>
<dbReference type="Pfam" id="PF03004">
    <property type="entry name" value="Transposase_24"/>
    <property type="match status" value="1"/>
</dbReference>
<dbReference type="CDD" id="cd00303">
    <property type="entry name" value="retropepsin_like"/>
    <property type="match status" value="1"/>
</dbReference>
<accession>A0AAD4V1B7</accession>
<evidence type="ECO:0000313" key="3">
    <source>
        <dbReference type="Proteomes" id="UP001054821"/>
    </source>
</evidence>
<dbReference type="PANTHER" id="PTHR33018">
    <property type="entry name" value="OS10G0338966 PROTEIN-RELATED"/>
    <property type="match status" value="1"/>
</dbReference>
<name>A0AAD4V1B7_PRUDU</name>
<feature type="region of interest" description="Disordered" evidence="1">
    <location>
        <begin position="681"/>
        <end position="715"/>
    </location>
</feature>
<protein>
    <submittedName>
        <fullName evidence="2">Uncharacterized protein</fullName>
    </submittedName>
</protein>
<gene>
    <name evidence="2" type="ORF">L3X38_036240</name>
</gene>
<reference evidence="2 3" key="1">
    <citation type="journal article" date="2022" name="G3 (Bethesda)">
        <title>Whole-genome sequence and methylome profiling of the almond [Prunus dulcis (Mill.) D.A. Webb] cultivar 'Nonpareil'.</title>
        <authorList>
            <person name="D'Amico-Willman K.M."/>
            <person name="Ouma W.Z."/>
            <person name="Meulia T."/>
            <person name="Sideli G.M."/>
            <person name="Gradziel T.M."/>
            <person name="Fresnedo-Ramirez J."/>
        </authorList>
    </citation>
    <scope>NUCLEOTIDE SEQUENCE [LARGE SCALE GENOMIC DNA]</scope>
    <source>
        <strain evidence="2">Clone GOH B32 T37-40</strain>
    </source>
</reference>
<comment type="caution">
    <text evidence="2">The sequence shown here is derived from an EMBL/GenBank/DDBJ whole genome shotgun (WGS) entry which is preliminary data.</text>
</comment>
<dbReference type="InterPro" id="IPR004252">
    <property type="entry name" value="Probable_transposase_24"/>
</dbReference>
<organism evidence="2 3">
    <name type="scientific">Prunus dulcis</name>
    <name type="common">Almond</name>
    <name type="synonym">Amygdalus dulcis</name>
    <dbReference type="NCBI Taxonomy" id="3755"/>
    <lineage>
        <taxon>Eukaryota</taxon>
        <taxon>Viridiplantae</taxon>
        <taxon>Streptophyta</taxon>
        <taxon>Embryophyta</taxon>
        <taxon>Tracheophyta</taxon>
        <taxon>Spermatophyta</taxon>
        <taxon>Magnoliopsida</taxon>
        <taxon>eudicotyledons</taxon>
        <taxon>Gunneridae</taxon>
        <taxon>Pentapetalae</taxon>
        <taxon>rosids</taxon>
        <taxon>fabids</taxon>
        <taxon>Rosales</taxon>
        <taxon>Rosaceae</taxon>
        <taxon>Amygdaloideae</taxon>
        <taxon>Amygdaleae</taxon>
        <taxon>Prunus</taxon>
    </lineage>
</organism>
<evidence type="ECO:0000256" key="1">
    <source>
        <dbReference type="SAM" id="MobiDB-lite"/>
    </source>
</evidence>
<dbReference type="Gene3D" id="2.40.70.10">
    <property type="entry name" value="Acid Proteases"/>
    <property type="match status" value="1"/>
</dbReference>